<keyword evidence="2" id="KW-0012">Acyltransferase</keyword>
<dbReference type="CDD" id="cd04301">
    <property type="entry name" value="NAT_SF"/>
    <property type="match status" value="1"/>
</dbReference>
<proteinExistence type="predicted"/>
<evidence type="ECO:0000259" key="1">
    <source>
        <dbReference type="PROSITE" id="PS51186"/>
    </source>
</evidence>
<name>A0ABV9M4I3_9ENTE</name>
<feature type="domain" description="N-acetyltransferase" evidence="1">
    <location>
        <begin position="1"/>
        <end position="86"/>
    </location>
</feature>
<keyword evidence="2" id="KW-0808">Transferase</keyword>
<keyword evidence="3" id="KW-1185">Reference proteome</keyword>
<dbReference type="EMBL" id="JBHSGT010000035">
    <property type="protein sequence ID" value="MFC4710021.1"/>
    <property type="molecule type" value="Genomic_DNA"/>
</dbReference>
<dbReference type="EC" id="2.3.-.-" evidence="2"/>
<dbReference type="PROSITE" id="PS51186">
    <property type="entry name" value="GNAT"/>
    <property type="match status" value="1"/>
</dbReference>
<evidence type="ECO:0000313" key="2">
    <source>
        <dbReference type="EMBL" id="MFC4710021.1"/>
    </source>
</evidence>
<dbReference type="GO" id="GO:0016746">
    <property type="term" value="F:acyltransferase activity"/>
    <property type="evidence" value="ECO:0007669"/>
    <property type="project" value="UniProtKB-KW"/>
</dbReference>
<sequence>MINNKQNLTGLVLAPLAIDPNYQKQDIGKQLMYELEAWAKQLGYPFISILGHPTYYAQFGYLPAQNYQVTAPFEVPAEVFMLKVLTSDCLKNIRGTLQYSSAFD</sequence>
<dbReference type="SUPFAM" id="SSF55729">
    <property type="entry name" value="Acyl-CoA N-acyltransferases (Nat)"/>
    <property type="match status" value="1"/>
</dbReference>
<reference evidence="3" key="1">
    <citation type="journal article" date="2019" name="Int. J. Syst. Evol. Microbiol.">
        <title>The Global Catalogue of Microorganisms (GCM) 10K type strain sequencing project: providing services to taxonomists for standard genome sequencing and annotation.</title>
        <authorList>
            <consortium name="The Broad Institute Genomics Platform"/>
            <consortium name="The Broad Institute Genome Sequencing Center for Infectious Disease"/>
            <person name="Wu L."/>
            <person name="Ma J."/>
        </authorList>
    </citation>
    <scope>NUCLEOTIDE SEQUENCE [LARGE SCALE GENOMIC DNA]</scope>
    <source>
        <strain evidence="3">CGMCC 1.19061</strain>
    </source>
</reference>
<protein>
    <submittedName>
        <fullName evidence="2">GNAT family N-acetyltransferase</fullName>
        <ecNumber evidence="2">2.3.-.-</ecNumber>
    </submittedName>
</protein>
<dbReference type="Gene3D" id="3.40.630.30">
    <property type="match status" value="1"/>
</dbReference>
<accession>A0ABV9M4I3</accession>
<dbReference type="InterPro" id="IPR000182">
    <property type="entry name" value="GNAT_dom"/>
</dbReference>
<evidence type="ECO:0000313" key="3">
    <source>
        <dbReference type="Proteomes" id="UP001596026"/>
    </source>
</evidence>
<dbReference type="InterPro" id="IPR016181">
    <property type="entry name" value="Acyl_CoA_acyltransferase"/>
</dbReference>
<gene>
    <name evidence="2" type="ORF">ACFO3L_05170</name>
</gene>
<comment type="caution">
    <text evidence="2">The sequence shown here is derived from an EMBL/GenBank/DDBJ whole genome shotgun (WGS) entry which is preliminary data.</text>
</comment>
<organism evidence="2 3">
    <name type="scientific">Enterococcus eurekensis</name>
    <dbReference type="NCBI Taxonomy" id="1159753"/>
    <lineage>
        <taxon>Bacteria</taxon>
        <taxon>Bacillati</taxon>
        <taxon>Bacillota</taxon>
        <taxon>Bacilli</taxon>
        <taxon>Lactobacillales</taxon>
        <taxon>Enterococcaceae</taxon>
        <taxon>Enterococcus</taxon>
    </lineage>
</organism>
<dbReference type="Pfam" id="PF00583">
    <property type="entry name" value="Acetyltransf_1"/>
    <property type="match status" value="1"/>
</dbReference>
<dbReference type="Proteomes" id="UP001596026">
    <property type="component" value="Unassembled WGS sequence"/>
</dbReference>
<dbReference type="RefSeq" id="WP_379964544.1">
    <property type="nucleotide sequence ID" value="NZ_JBHSGT010000035.1"/>
</dbReference>